<evidence type="ECO:0000256" key="2">
    <source>
        <dbReference type="ARBA" id="ARBA00022771"/>
    </source>
</evidence>
<evidence type="ECO:0000256" key="3">
    <source>
        <dbReference type="ARBA" id="ARBA00022833"/>
    </source>
</evidence>
<proteinExistence type="predicted"/>
<reference evidence="8" key="1">
    <citation type="submission" date="2017-02" db="UniProtKB">
        <authorList>
            <consortium name="WormBaseParasite"/>
        </authorList>
    </citation>
    <scope>IDENTIFICATION</scope>
</reference>
<keyword evidence="7" id="KW-1185">Reference proteome</keyword>
<dbReference type="EMBL" id="UYRR01008371">
    <property type="protein sequence ID" value="VDK24279.1"/>
    <property type="molecule type" value="Genomic_DNA"/>
</dbReference>
<evidence type="ECO:0000256" key="4">
    <source>
        <dbReference type="SAM" id="Phobius"/>
    </source>
</evidence>
<sequence>MEIISQRGTSQRTDGGFIYRFDKNLKDGSEAWRCTKSGCKGRVRVVNGEVHLKSDHNHVPNPTEVAVKHYLSSIRNRASSSQDTPKIVLEQELSLLTEDSIAQLPKYEALRRMIERTRKVIKTFQWSVVNGDFGVYFVLTLYYISEHKAFIRHKQKKGRRSSK</sequence>
<evidence type="ECO:0000313" key="8">
    <source>
        <dbReference type="WBParaSite" id="ASIM_0000485901-mRNA-1"/>
    </source>
</evidence>
<keyword evidence="3" id="KW-0862">Zinc</keyword>
<reference evidence="6 7" key="2">
    <citation type="submission" date="2018-11" db="EMBL/GenBank/DDBJ databases">
        <authorList>
            <consortium name="Pathogen Informatics"/>
        </authorList>
    </citation>
    <scope>NUCLEOTIDE SEQUENCE [LARGE SCALE GENOMIC DNA]</scope>
</reference>
<gene>
    <name evidence="6" type="ORF">ASIM_LOCUS4672</name>
</gene>
<keyword evidence="2" id="KW-0863">Zinc-finger</keyword>
<keyword evidence="4" id="KW-0472">Membrane</keyword>
<keyword evidence="4" id="KW-1133">Transmembrane helix</keyword>
<dbReference type="WBParaSite" id="ASIM_0000485901-mRNA-1">
    <property type="protein sequence ID" value="ASIM_0000485901-mRNA-1"/>
    <property type="gene ID" value="ASIM_0000485901"/>
</dbReference>
<dbReference type="Pfam" id="PF04500">
    <property type="entry name" value="FLYWCH"/>
    <property type="match status" value="1"/>
</dbReference>
<name>A0A0M3JB85_ANISI</name>
<dbReference type="AlphaFoldDB" id="A0A0M3JB85"/>
<dbReference type="InterPro" id="IPR007588">
    <property type="entry name" value="Znf_FLYWCH"/>
</dbReference>
<dbReference type="GO" id="GO:0008270">
    <property type="term" value="F:zinc ion binding"/>
    <property type="evidence" value="ECO:0007669"/>
    <property type="project" value="UniProtKB-KW"/>
</dbReference>
<evidence type="ECO:0000313" key="7">
    <source>
        <dbReference type="Proteomes" id="UP000267096"/>
    </source>
</evidence>
<keyword evidence="1" id="KW-0479">Metal-binding</keyword>
<dbReference type="Gene3D" id="2.20.25.240">
    <property type="match status" value="1"/>
</dbReference>
<accession>A0A0M3JB85</accession>
<feature type="transmembrane region" description="Helical" evidence="4">
    <location>
        <begin position="124"/>
        <end position="144"/>
    </location>
</feature>
<dbReference type="OrthoDB" id="3066195at2759"/>
<feature type="domain" description="FLYWCH-type" evidence="5">
    <location>
        <begin position="4"/>
        <end position="58"/>
    </location>
</feature>
<keyword evidence="4" id="KW-0812">Transmembrane</keyword>
<evidence type="ECO:0000259" key="5">
    <source>
        <dbReference type="Pfam" id="PF04500"/>
    </source>
</evidence>
<evidence type="ECO:0000256" key="1">
    <source>
        <dbReference type="ARBA" id="ARBA00022723"/>
    </source>
</evidence>
<protein>
    <submittedName>
        <fullName evidence="8">FLYWCH-type domain-containing protein</fullName>
    </submittedName>
</protein>
<dbReference type="Proteomes" id="UP000267096">
    <property type="component" value="Unassembled WGS sequence"/>
</dbReference>
<evidence type="ECO:0000313" key="6">
    <source>
        <dbReference type="EMBL" id="VDK24279.1"/>
    </source>
</evidence>
<organism evidence="8">
    <name type="scientific">Anisakis simplex</name>
    <name type="common">Herring worm</name>
    <dbReference type="NCBI Taxonomy" id="6269"/>
    <lineage>
        <taxon>Eukaryota</taxon>
        <taxon>Metazoa</taxon>
        <taxon>Ecdysozoa</taxon>
        <taxon>Nematoda</taxon>
        <taxon>Chromadorea</taxon>
        <taxon>Rhabditida</taxon>
        <taxon>Spirurina</taxon>
        <taxon>Ascaridomorpha</taxon>
        <taxon>Ascaridoidea</taxon>
        <taxon>Anisakidae</taxon>
        <taxon>Anisakis</taxon>
        <taxon>Anisakis simplex complex</taxon>
    </lineage>
</organism>